<evidence type="ECO:0000313" key="2">
    <source>
        <dbReference type="EMBL" id="EYC08497.1"/>
    </source>
</evidence>
<organism evidence="2 3">
    <name type="scientific">Ancylostoma ceylanicum</name>
    <dbReference type="NCBI Taxonomy" id="53326"/>
    <lineage>
        <taxon>Eukaryota</taxon>
        <taxon>Metazoa</taxon>
        <taxon>Ecdysozoa</taxon>
        <taxon>Nematoda</taxon>
        <taxon>Chromadorea</taxon>
        <taxon>Rhabditida</taxon>
        <taxon>Rhabditina</taxon>
        <taxon>Rhabditomorpha</taxon>
        <taxon>Strongyloidea</taxon>
        <taxon>Ancylostomatidae</taxon>
        <taxon>Ancylostomatinae</taxon>
        <taxon>Ancylostoma</taxon>
    </lineage>
</organism>
<name>A0A016U0X6_9BILA</name>
<evidence type="ECO:0000259" key="1">
    <source>
        <dbReference type="PROSITE" id="PS50879"/>
    </source>
</evidence>
<dbReference type="STRING" id="53326.A0A016U0X6"/>
<reference evidence="3" key="1">
    <citation type="journal article" date="2015" name="Nat. Genet.">
        <title>The genome and transcriptome of the zoonotic hookworm Ancylostoma ceylanicum identify infection-specific gene families.</title>
        <authorList>
            <person name="Schwarz E.M."/>
            <person name="Hu Y."/>
            <person name="Antoshechkin I."/>
            <person name="Miller M.M."/>
            <person name="Sternberg P.W."/>
            <person name="Aroian R.V."/>
        </authorList>
    </citation>
    <scope>NUCLEOTIDE SEQUENCE</scope>
    <source>
        <strain evidence="3">HY135</strain>
    </source>
</reference>
<dbReference type="EMBL" id="JARK01001401">
    <property type="protein sequence ID" value="EYC08497.1"/>
    <property type="molecule type" value="Genomic_DNA"/>
</dbReference>
<dbReference type="Proteomes" id="UP000024635">
    <property type="component" value="Unassembled WGS sequence"/>
</dbReference>
<evidence type="ECO:0000313" key="3">
    <source>
        <dbReference type="Proteomes" id="UP000024635"/>
    </source>
</evidence>
<proteinExistence type="predicted"/>
<feature type="domain" description="RNase H type-1" evidence="1">
    <location>
        <begin position="236"/>
        <end position="366"/>
    </location>
</feature>
<accession>A0A016U0X6</accession>
<gene>
    <name evidence="2" type="primary">Acey_s0065.g3583</name>
    <name evidence="2" type="synonym">Acey-T09F3.5</name>
    <name evidence="2" type="ORF">Y032_0065g3583</name>
</gene>
<sequence>MSSVTVYFAQSKQLSKQRTVSVLAASDLEKFLTQSSRYFLSEPISCSGVNVGDEVDADGGKPSTSSHDWPKVYTMAMFKSAKNGFTAASFAAVWADKRYGNDIMQRLAMVPATLFRAQLSAIEHSLRQAVENNLPRVVVITDSHTFISIWKKGWLKANGSPASNKFLYDRIRDLVHAGTEVRFRYETPQADSAEWSSAIDKCFESIDLPMIGKDRSEYDRNISELLVDEKSLEGSCMQKVRIFKRGTDFHGGFVWEASENSPESAVKEDKKIYHYLLDVLEKASYMGLRDLIIRTDSARLVLSAENWLPIWQRNGWRNSLHKPIADADLWKKIWSLKKNVKVYWELMDPPDFSDEEAAKLLSTKQKCT</sequence>
<protein>
    <recommendedName>
        <fullName evidence="1">RNase H type-1 domain-containing protein</fullName>
    </recommendedName>
</protein>
<dbReference type="PROSITE" id="PS50879">
    <property type="entry name" value="RNASE_H_1"/>
    <property type="match status" value="1"/>
</dbReference>
<dbReference type="SUPFAM" id="SSF53098">
    <property type="entry name" value="Ribonuclease H-like"/>
    <property type="match status" value="2"/>
</dbReference>
<dbReference type="AlphaFoldDB" id="A0A016U0X6"/>
<dbReference type="GO" id="GO:0004523">
    <property type="term" value="F:RNA-DNA hybrid ribonuclease activity"/>
    <property type="evidence" value="ECO:0007669"/>
    <property type="project" value="InterPro"/>
</dbReference>
<dbReference type="InterPro" id="IPR012337">
    <property type="entry name" value="RNaseH-like_sf"/>
</dbReference>
<dbReference type="InterPro" id="IPR002156">
    <property type="entry name" value="RNaseH_domain"/>
</dbReference>
<dbReference type="Pfam" id="PF00075">
    <property type="entry name" value="RNase_H"/>
    <property type="match status" value="1"/>
</dbReference>
<dbReference type="GO" id="GO:0003676">
    <property type="term" value="F:nucleic acid binding"/>
    <property type="evidence" value="ECO:0007669"/>
    <property type="project" value="InterPro"/>
</dbReference>
<keyword evidence="3" id="KW-1185">Reference proteome</keyword>
<dbReference type="Gene3D" id="3.30.420.10">
    <property type="entry name" value="Ribonuclease H-like superfamily/Ribonuclease H"/>
    <property type="match status" value="2"/>
</dbReference>
<dbReference type="OrthoDB" id="407198at2759"/>
<dbReference type="InterPro" id="IPR036397">
    <property type="entry name" value="RNaseH_sf"/>
</dbReference>
<comment type="caution">
    <text evidence="2">The sequence shown here is derived from an EMBL/GenBank/DDBJ whole genome shotgun (WGS) entry which is preliminary data.</text>
</comment>